<keyword evidence="8" id="KW-1185">Reference proteome</keyword>
<dbReference type="OMA" id="RTSKICH"/>
<evidence type="ECO:0000259" key="6">
    <source>
        <dbReference type="Pfam" id="PF18052"/>
    </source>
</evidence>
<gene>
    <name evidence="7" type="ORF">OsI_30831</name>
</gene>
<organism evidence="7 8">
    <name type="scientific">Oryza sativa subsp. indica</name>
    <name type="common">Rice</name>
    <dbReference type="NCBI Taxonomy" id="39946"/>
    <lineage>
        <taxon>Eukaryota</taxon>
        <taxon>Viridiplantae</taxon>
        <taxon>Streptophyta</taxon>
        <taxon>Embryophyta</taxon>
        <taxon>Tracheophyta</taxon>
        <taxon>Spermatophyta</taxon>
        <taxon>Magnoliopsida</taxon>
        <taxon>Liliopsida</taxon>
        <taxon>Poales</taxon>
        <taxon>Poaceae</taxon>
        <taxon>BOP clade</taxon>
        <taxon>Oryzoideae</taxon>
        <taxon>Oryzeae</taxon>
        <taxon>Oryzinae</taxon>
        <taxon>Oryza</taxon>
        <taxon>Oryza sativa</taxon>
    </lineage>
</organism>
<keyword evidence="2" id="KW-0433">Leucine-rich repeat</keyword>
<dbReference type="InterPro" id="IPR041118">
    <property type="entry name" value="Rx_N"/>
</dbReference>
<dbReference type="GO" id="GO:0006952">
    <property type="term" value="P:defense response"/>
    <property type="evidence" value="ECO:0007669"/>
    <property type="project" value="UniProtKB-KW"/>
</dbReference>
<dbReference type="Gramene" id="BGIOSGA030491-TA">
    <property type="protein sequence ID" value="BGIOSGA030491-PA"/>
    <property type="gene ID" value="BGIOSGA030491"/>
</dbReference>
<dbReference type="HOGENOM" id="CLU_2337366_0_0_1"/>
<dbReference type="Gene3D" id="1.20.5.4130">
    <property type="match status" value="1"/>
</dbReference>
<dbReference type="AlphaFoldDB" id="B8BE87"/>
<evidence type="ECO:0000256" key="3">
    <source>
        <dbReference type="ARBA" id="ARBA00022737"/>
    </source>
</evidence>
<dbReference type="EMBL" id="CM000134">
    <property type="protein sequence ID" value="EEC84325.1"/>
    <property type="molecule type" value="Genomic_DNA"/>
</dbReference>
<evidence type="ECO:0000256" key="5">
    <source>
        <dbReference type="ARBA" id="ARBA00022821"/>
    </source>
</evidence>
<keyword evidence="3" id="KW-0677">Repeat</keyword>
<evidence type="ECO:0000313" key="8">
    <source>
        <dbReference type="Proteomes" id="UP000007015"/>
    </source>
</evidence>
<name>B8BE87_ORYSI</name>
<feature type="domain" description="Disease resistance N-terminal" evidence="6">
    <location>
        <begin position="12"/>
        <end position="91"/>
    </location>
</feature>
<evidence type="ECO:0000313" key="7">
    <source>
        <dbReference type="EMBL" id="EEC84325.1"/>
    </source>
</evidence>
<keyword evidence="5" id="KW-0611">Plant defense</keyword>
<evidence type="ECO:0000256" key="4">
    <source>
        <dbReference type="ARBA" id="ARBA00022741"/>
    </source>
</evidence>
<comment type="similarity">
    <text evidence="1">Belongs to the disease resistance NB-LRR family.</text>
</comment>
<sequence length="98" mass="10885">MEAAIVSGITKEVITSLKTSAVNEIAKLVCVKKEIKNLTVTFDDICAQIKGADQIVAHSEATNYRLKLLREYAYEAENIIDLFSIELGGMQEPRLQIN</sequence>
<protein>
    <recommendedName>
        <fullName evidence="6">Disease resistance N-terminal domain-containing protein</fullName>
    </recommendedName>
</protein>
<keyword evidence="4" id="KW-0547">Nucleotide-binding</keyword>
<dbReference type="GO" id="GO:0000166">
    <property type="term" value="F:nucleotide binding"/>
    <property type="evidence" value="ECO:0007669"/>
    <property type="project" value="UniProtKB-KW"/>
</dbReference>
<accession>B8BE87</accession>
<evidence type="ECO:0000256" key="2">
    <source>
        <dbReference type="ARBA" id="ARBA00022614"/>
    </source>
</evidence>
<reference evidence="7 8" key="1">
    <citation type="journal article" date="2005" name="PLoS Biol.">
        <title>The genomes of Oryza sativa: a history of duplications.</title>
        <authorList>
            <person name="Yu J."/>
            <person name="Wang J."/>
            <person name="Lin W."/>
            <person name="Li S."/>
            <person name="Li H."/>
            <person name="Zhou J."/>
            <person name="Ni P."/>
            <person name="Dong W."/>
            <person name="Hu S."/>
            <person name="Zeng C."/>
            <person name="Zhang J."/>
            <person name="Zhang Y."/>
            <person name="Li R."/>
            <person name="Xu Z."/>
            <person name="Li S."/>
            <person name="Li X."/>
            <person name="Zheng H."/>
            <person name="Cong L."/>
            <person name="Lin L."/>
            <person name="Yin J."/>
            <person name="Geng J."/>
            <person name="Li G."/>
            <person name="Shi J."/>
            <person name="Liu J."/>
            <person name="Lv H."/>
            <person name="Li J."/>
            <person name="Wang J."/>
            <person name="Deng Y."/>
            <person name="Ran L."/>
            <person name="Shi X."/>
            <person name="Wang X."/>
            <person name="Wu Q."/>
            <person name="Li C."/>
            <person name="Ren X."/>
            <person name="Wang J."/>
            <person name="Wang X."/>
            <person name="Li D."/>
            <person name="Liu D."/>
            <person name="Zhang X."/>
            <person name="Ji Z."/>
            <person name="Zhao W."/>
            <person name="Sun Y."/>
            <person name="Zhang Z."/>
            <person name="Bao J."/>
            <person name="Han Y."/>
            <person name="Dong L."/>
            <person name="Ji J."/>
            <person name="Chen P."/>
            <person name="Wu S."/>
            <person name="Liu J."/>
            <person name="Xiao Y."/>
            <person name="Bu D."/>
            <person name="Tan J."/>
            <person name="Yang L."/>
            <person name="Ye C."/>
            <person name="Zhang J."/>
            <person name="Xu J."/>
            <person name="Zhou Y."/>
            <person name="Yu Y."/>
            <person name="Zhang B."/>
            <person name="Zhuang S."/>
            <person name="Wei H."/>
            <person name="Liu B."/>
            <person name="Lei M."/>
            <person name="Yu H."/>
            <person name="Li Y."/>
            <person name="Xu H."/>
            <person name="Wei S."/>
            <person name="He X."/>
            <person name="Fang L."/>
            <person name="Zhang Z."/>
            <person name="Zhang Y."/>
            <person name="Huang X."/>
            <person name="Su Z."/>
            <person name="Tong W."/>
            <person name="Li J."/>
            <person name="Tong Z."/>
            <person name="Li S."/>
            <person name="Ye J."/>
            <person name="Wang L."/>
            <person name="Fang L."/>
            <person name="Lei T."/>
            <person name="Chen C."/>
            <person name="Chen H."/>
            <person name="Xu Z."/>
            <person name="Li H."/>
            <person name="Huang H."/>
            <person name="Zhang F."/>
            <person name="Xu H."/>
            <person name="Li N."/>
            <person name="Zhao C."/>
            <person name="Li S."/>
            <person name="Dong L."/>
            <person name="Huang Y."/>
            <person name="Li L."/>
            <person name="Xi Y."/>
            <person name="Qi Q."/>
            <person name="Li W."/>
            <person name="Zhang B."/>
            <person name="Hu W."/>
            <person name="Zhang Y."/>
            <person name="Tian X."/>
            <person name="Jiao Y."/>
            <person name="Liang X."/>
            <person name="Jin J."/>
            <person name="Gao L."/>
            <person name="Zheng W."/>
            <person name="Hao B."/>
            <person name="Liu S."/>
            <person name="Wang W."/>
            <person name="Yuan L."/>
            <person name="Cao M."/>
            <person name="McDermott J."/>
            <person name="Samudrala R."/>
            <person name="Wang J."/>
            <person name="Wong G.K."/>
            <person name="Yang H."/>
        </authorList>
    </citation>
    <scope>NUCLEOTIDE SEQUENCE [LARGE SCALE GENOMIC DNA]</scope>
    <source>
        <strain evidence="8">cv. 93-11</strain>
    </source>
</reference>
<proteinExistence type="inferred from homology"/>
<evidence type="ECO:0000256" key="1">
    <source>
        <dbReference type="ARBA" id="ARBA00008894"/>
    </source>
</evidence>
<dbReference type="Proteomes" id="UP000007015">
    <property type="component" value="Chromosome 9"/>
</dbReference>
<dbReference type="Pfam" id="PF18052">
    <property type="entry name" value="Rx_N"/>
    <property type="match status" value="1"/>
</dbReference>
<dbReference type="STRING" id="39946.B8BE87"/>